<dbReference type="GO" id="GO:0031499">
    <property type="term" value="C:TRAMP complex"/>
    <property type="evidence" value="ECO:0007669"/>
    <property type="project" value="TreeGrafter"/>
</dbReference>
<dbReference type="GO" id="GO:0071031">
    <property type="term" value="P:nuclear mRNA surveillance of mRNA 3'-end processing"/>
    <property type="evidence" value="ECO:0007669"/>
    <property type="project" value="TreeGrafter"/>
</dbReference>
<proteinExistence type="predicted"/>
<evidence type="ECO:0000256" key="5">
    <source>
        <dbReference type="SAM" id="MobiDB-lite"/>
    </source>
</evidence>
<dbReference type="PANTHER" id="PTHR46543:SF2">
    <property type="entry name" value="AGAP013096-PA"/>
    <property type="match status" value="1"/>
</dbReference>
<dbReference type="GO" id="GO:0071037">
    <property type="term" value="P:nuclear polyadenylation-dependent snRNA catabolic process"/>
    <property type="evidence" value="ECO:0007669"/>
    <property type="project" value="TreeGrafter"/>
</dbReference>
<keyword evidence="2" id="KW-0677">Repeat</keyword>
<feature type="compositionally biased region" description="Low complexity" evidence="5">
    <location>
        <begin position="1114"/>
        <end position="1124"/>
    </location>
</feature>
<feature type="coiled-coil region" evidence="4">
    <location>
        <begin position="531"/>
        <end position="558"/>
    </location>
</feature>
<reference evidence="7" key="1">
    <citation type="submission" date="2025-08" db="UniProtKB">
        <authorList>
            <consortium name="RefSeq"/>
        </authorList>
    </citation>
    <scope>IDENTIFICATION</scope>
</reference>
<dbReference type="GO" id="GO:0071036">
    <property type="term" value="P:nuclear polyadenylation-dependent snoRNA catabolic process"/>
    <property type="evidence" value="ECO:0007669"/>
    <property type="project" value="TreeGrafter"/>
</dbReference>
<keyword evidence="4" id="KW-0175">Coiled coil</keyword>
<dbReference type="OrthoDB" id="354868at2759"/>
<keyword evidence="3" id="KW-0539">Nucleus</keyword>
<dbReference type="AlphaFoldDB" id="A0A6P6RVZ8"/>
<protein>
    <submittedName>
        <fullName evidence="7">Uncharacterized protein LOC34622402</fullName>
    </submittedName>
</protein>
<accession>A0A6P6RVZ8</accession>
<feature type="non-terminal residue" evidence="7">
    <location>
        <position position="1149"/>
    </location>
</feature>
<dbReference type="GO" id="GO:0071038">
    <property type="term" value="P:TRAMP-dependent tRNA surveillance pathway"/>
    <property type="evidence" value="ECO:0007669"/>
    <property type="project" value="TreeGrafter"/>
</dbReference>
<feature type="compositionally biased region" description="Polar residues" evidence="5">
    <location>
        <begin position="1093"/>
        <end position="1103"/>
    </location>
</feature>
<dbReference type="GeneID" id="34622402"/>
<evidence type="ECO:0000313" key="7">
    <source>
        <dbReference type="RefSeq" id="XP_026191305.1"/>
    </source>
</evidence>
<keyword evidence="6" id="KW-1185">Reference proteome</keyword>
<feature type="compositionally biased region" description="Low complexity" evidence="5">
    <location>
        <begin position="822"/>
        <end position="841"/>
    </location>
</feature>
<organism evidence="6 7">
    <name type="scientific">Cyclospora cayetanensis</name>
    <dbReference type="NCBI Taxonomy" id="88456"/>
    <lineage>
        <taxon>Eukaryota</taxon>
        <taxon>Sar</taxon>
        <taxon>Alveolata</taxon>
        <taxon>Apicomplexa</taxon>
        <taxon>Conoidasida</taxon>
        <taxon>Coccidia</taxon>
        <taxon>Eucoccidiorida</taxon>
        <taxon>Eimeriorina</taxon>
        <taxon>Eimeriidae</taxon>
        <taxon>Cyclospora</taxon>
    </lineage>
</organism>
<dbReference type="GO" id="GO:0071039">
    <property type="term" value="P:nuclear polyadenylation-dependent CUT catabolic process"/>
    <property type="evidence" value="ECO:0007669"/>
    <property type="project" value="TreeGrafter"/>
</dbReference>
<sequence>MPKDEAAAAALAGGTPLITGKSWDVLYPPHLLGEAVKQIQGSSAQEDDTAALATTGESRDQQVQVHLQNQRHMVLLHTPPAPPPTPLTVEEKLEGRHAADEDGPLPPPRQQQQLPPLQPLQLQQLKLQQLRLLLSSPSERHSPQASPPHLPASAIAADGPCALAFLSGLPHAYSPTSQGSTAAPQTPQGELGFEAAALAIATAASTKEGTKATAYVHANSQQAMPYLPPQHGADFFLEEMIGAEQQQGESALVQVPSAETQIDFSSNLSTSNSNEDACRSTSLPDEAFVTRLSSSAESATTAALVVATPGVRTPDGRMCWTEDALLSSCLDNSLSLSSNLGEPTSLDDSFSTVASAASVAASVANSSKESAGTSPGGLGCKTESLATGAPGVGGVGSLYGKAAEGTSAAGRLDMLADLPLLNSQSATVGAPEEETATARAPAGTTVRLPFWPSSELQQHQQQQPYQMPCPIEVQLAAPFSPSAMTDEQRQQCQDLRQQERMTFYRELASQQKHLKHHLHSMSQQQLDPVNKQQLQQVQQQQQQQLQQLLLLGQQLERENGGACCSQSPDGSMIQQQQQQQQKDCLCKGLNEPLKLVSGGAGAKRMSLLLPRIPPCLPPLVGGWDRAWDRSHLTSLLITLPLNFPFGRILKFGSGGPGAAAAPFAPTSNNGGNNNSSQSLGVKKSYYIFSPSLHPAAHMLFSHAGGICDTFAASLQMELAIIYVPSILVPLVAAAFNTLGEELLPQLQQPLKLRCWGLQERNAPGRFGGKVLTVSCSVEGEEERRKFEKLQAFLRNLETYVEGLLRSYGQQQQQADGKRSRTGEGATPSSGSATGTSQGKTSCCRRQKGTAQQQATQGKKNNIWRYSVVGTPSTSDATDPSSSNSGSSNSSGCLDLTIRAFETRPLDRPVKDFAGCAVEGICTSEIRLVTTRAIHGMTCEIDPRFRRYSIGTRPILQTPSGVLCRHCIAPQLLPDVWEAHLRSGVSSARDQQKKLTETCVIAHIERKPLAKRAYLLESLGRLGVPLWVNGEPRTQPAVEAAEEDSDSVASGTAAAGGDQEVASNAQLEAAQPKTDARQQAVLQQMSLLGLDPSSELQHQQQQSRLYGDGQDPKQSSRAIQQQSASKTVRTSRHQQRKGQLARVAQQQLAQ</sequence>
<dbReference type="GO" id="GO:0003723">
    <property type="term" value="F:RNA binding"/>
    <property type="evidence" value="ECO:0007669"/>
    <property type="project" value="TreeGrafter"/>
</dbReference>
<dbReference type="RefSeq" id="XP_026191305.1">
    <property type="nucleotide sequence ID" value="XM_026335520.1"/>
</dbReference>
<dbReference type="InterPro" id="IPR051644">
    <property type="entry name" value="TRAMP_AT-DNA-binding"/>
</dbReference>
<gene>
    <name evidence="7" type="primary">LOC34622402</name>
</gene>
<evidence type="ECO:0000256" key="4">
    <source>
        <dbReference type="SAM" id="Coils"/>
    </source>
</evidence>
<comment type="subcellular location">
    <subcellularLocation>
        <location evidence="1">Nucleus</location>
    </subcellularLocation>
</comment>
<feature type="compositionally biased region" description="Low complexity" evidence="5">
    <location>
        <begin position="848"/>
        <end position="858"/>
    </location>
</feature>
<evidence type="ECO:0000313" key="6">
    <source>
        <dbReference type="Proteomes" id="UP000515125"/>
    </source>
</evidence>
<dbReference type="GO" id="GO:0071035">
    <property type="term" value="P:nuclear polyadenylation-dependent rRNA catabolic process"/>
    <property type="evidence" value="ECO:0007669"/>
    <property type="project" value="TreeGrafter"/>
</dbReference>
<dbReference type="PANTHER" id="PTHR46543">
    <property type="entry name" value="ZINC FINGER CCHC DOMAIN-CONTAINING PROTEIN 7"/>
    <property type="match status" value="1"/>
</dbReference>
<evidence type="ECO:0000256" key="3">
    <source>
        <dbReference type="ARBA" id="ARBA00023242"/>
    </source>
</evidence>
<name>A0A6P6RVZ8_9EIME</name>
<feature type="compositionally biased region" description="Low complexity" evidence="5">
    <location>
        <begin position="871"/>
        <end position="890"/>
    </location>
</feature>
<dbReference type="Proteomes" id="UP000515125">
    <property type="component" value="Unplaced"/>
</dbReference>
<feature type="compositionally biased region" description="Low complexity" evidence="5">
    <location>
        <begin position="1139"/>
        <end position="1149"/>
    </location>
</feature>
<feature type="region of interest" description="Disordered" evidence="5">
    <location>
        <begin position="810"/>
        <end position="890"/>
    </location>
</feature>
<evidence type="ECO:0000256" key="1">
    <source>
        <dbReference type="ARBA" id="ARBA00004123"/>
    </source>
</evidence>
<feature type="region of interest" description="Disordered" evidence="5">
    <location>
        <begin position="1093"/>
        <end position="1149"/>
    </location>
</feature>
<feature type="region of interest" description="Disordered" evidence="5">
    <location>
        <begin position="95"/>
        <end position="114"/>
    </location>
</feature>
<evidence type="ECO:0000256" key="2">
    <source>
        <dbReference type="ARBA" id="ARBA00022737"/>
    </source>
</evidence>